<dbReference type="GO" id="GO:0016020">
    <property type="term" value="C:membrane"/>
    <property type="evidence" value="ECO:0007669"/>
    <property type="project" value="InterPro"/>
</dbReference>
<feature type="non-terminal residue" evidence="3">
    <location>
        <position position="1"/>
    </location>
</feature>
<proteinExistence type="predicted"/>
<protein>
    <submittedName>
        <fullName evidence="3">Uncharacterized protein</fullName>
    </submittedName>
</protein>
<keyword evidence="1" id="KW-0472">Membrane</keyword>
<dbReference type="Pfam" id="PF03694">
    <property type="entry name" value="Erg28"/>
    <property type="match status" value="1"/>
</dbReference>
<feature type="signal peptide" evidence="2">
    <location>
        <begin position="1"/>
        <end position="17"/>
    </location>
</feature>
<keyword evidence="1" id="KW-0812">Transmembrane</keyword>
<dbReference type="AlphaFoldDB" id="A0A6A5VEQ9"/>
<gene>
    <name evidence="3" type="ORF">BU23DRAFT_459364</name>
</gene>
<feature type="chain" id="PRO_5025455064" evidence="2">
    <location>
        <begin position="18"/>
        <end position="114"/>
    </location>
</feature>
<accession>A0A6A5VEQ9</accession>
<keyword evidence="4" id="KW-1185">Reference proteome</keyword>
<feature type="transmembrane region" description="Helical" evidence="1">
    <location>
        <begin position="33"/>
        <end position="52"/>
    </location>
</feature>
<dbReference type="OrthoDB" id="6485510at2759"/>
<evidence type="ECO:0000313" key="4">
    <source>
        <dbReference type="Proteomes" id="UP000800036"/>
    </source>
</evidence>
<evidence type="ECO:0000256" key="1">
    <source>
        <dbReference type="SAM" id="Phobius"/>
    </source>
</evidence>
<organism evidence="3 4">
    <name type="scientific">Bimuria novae-zelandiae CBS 107.79</name>
    <dbReference type="NCBI Taxonomy" id="1447943"/>
    <lineage>
        <taxon>Eukaryota</taxon>
        <taxon>Fungi</taxon>
        <taxon>Dikarya</taxon>
        <taxon>Ascomycota</taxon>
        <taxon>Pezizomycotina</taxon>
        <taxon>Dothideomycetes</taxon>
        <taxon>Pleosporomycetidae</taxon>
        <taxon>Pleosporales</taxon>
        <taxon>Massarineae</taxon>
        <taxon>Didymosphaeriaceae</taxon>
        <taxon>Bimuria</taxon>
    </lineage>
</organism>
<evidence type="ECO:0000256" key="2">
    <source>
        <dbReference type="SAM" id="SignalP"/>
    </source>
</evidence>
<feature type="transmembrane region" description="Helical" evidence="1">
    <location>
        <begin position="64"/>
        <end position="80"/>
    </location>
</feature>
<name>A0A6A5VEQ9_9PLEO</name>
<dbReference type="Proteomes" id="UP000800036">
    <property type="component" value="Unassembled WGS sequence"/>
</dbReference>
<keyword evidence="2" id="KW-0732">Signal</keyword>
<keyword evidence="1" id="KW-1133">Transmembrane helix</keyword>
<sequence length="114" mass="11901">LYKTAFLALIHATLCYTSPLTSLGPFSGPTAPTHTPLLAHVYGIANLLMGAIRAQAACDVGNKAVYDLALGTYVAVLWLLGSECVVWGTGRWAAAVVPGVVGFVGVGWMGVRRV</sequence>
<feature type="transmembrane region" description="Helical" evidence="1">
    <location>
        <begin position="92"/>
        <end position="111"/>
    </location>
</feature>
<evidence type="ECO:0000313" key="3">
    <source>
        <dbReference type="EMBL" id="KAF1975190.1"/>
    </source>
</evidence>
<dbReference type="InterPro" id="IPR005352">
    <property type="entry name" value="Erg28"/>
</dbReference>
<dbReference type="EMBL" id="ML976671">
    <property type="protein sequence ID" value="KAF1975190.1"/>
    <property type="molecule type" value="Genomic_DNA"/>
</dbReference>
<reference evidence="3" key="1">
    <citation type="journal article" date="2020" name="Stud. Mycol.">
        <title>101 Dothideomycetes genomes: a test case for predicting lifestyles and emergence of pathogens.</title>
        <authorList>
            <person name="Haridas S."/>
            <person name="Albert R."/>
            <person name="Binder M."/>
            <person name="Bloem J."/>
            <person name="Labutti K."/>
            <person name="Salamov A."/>
            <person name="Andreopoulos B."/>
            <person name="Baker S."/>
            <person name="Barry K."/>
            <person name="Bills G."/>
            <person name="Bluhm B."/>
            <person name="Cannon C."/>
            <person name="Castanera R."/>
            <person name="Culley D."/>
            <person name="Daum C."/>
            <person name="Ezra D."/>
            <person name="Gonzalez J."/>
            <person name="Henrissat B."/>
            <person name="Kuo A."/>
            <person name="Liang C."/>
            <person name="Lipzen A."/>
            <person name="Lutzoni F."/>
            <person name="Magnuson J."/>
            <person name="Mondo S."/>
            <person name="Nolan M."/>
            <person name="Ohm R."/>
            <person name="Pangilinan J."/>
            <person name="Park H.-J."/>
            <person name="Ramirez L."/>
            <person name="Alfaro M."/>
            <person name="Sun H."/>
            <person name="Tritt A."/>
            <person name="Yoshinaga Y."/>
            <person name="Zwiers L.-H."/>
            <person name="Turgeon B."/>
            <person name="Goodwin S."/>
            <person name="Spatafora J."/>
            <person name="Crous P."/>
            <person name="Grigoriev I."/>
        </authorList>
    </citation>
    <scope>NUCLEOTIDE SEQUENCE</scope>
    <source>
        <strain evidence="3">CBS 107.79</strain>
    </source>
</reference>